<sequence>MLMKHEWRKHERALYLPKGVQELDVPTMTYLTLRGQGDPNTPTFSAQIQALYPVAYAIRMALKRGEVGDPYEYTVYPLEGVWTTTDGSRDATLNKAALAYTIMLRQPDQVTPGLFHWAVDQTRGKHPSPYLEQLQLTTYTAGPAVQATHVGSFDTEGETFAQMRAYLTAHGLTTVPTMGAYQHREIYLSDFRRVAPEKRKTTLRWRVRKEVL</sequence>
<dbReference type="AlphaFoldDB" id="A0A0R1R5U5"/>
<gene>
    <name evidence="2" type="ORF">FD37_GL000996</name>
</gene>
<accession>A0A0R1R5U5</accession>
<dbReference type="InterPro" id="IPR008319">
    <property type="entry name" value="GyrI-like_CCH_Lin2189-like"/>
</dbReference>
<protein>
    <recommendedName>
        <fullName evidence="1">GyrI-like small molecule binding domain-containing protein</fullName>
    </recommendedName>
</protein>
<dbReference type="PIRSF" id="PIRSF031644">
    <property type="entry name" value="UCP031644"/>
    <property type="match status" value="1"/>
</dbReference>
<evidence type="ECO:0000259" key="1">
    <source>
        <dbReference type="Pfam" id="PF06445"/>
    </source>
</evidence>
<dbReference type="Pfam" id="PF06445">
    <property type="entry name" value="GyrI-like"/>
    <property type="match status" value="1"/>
</dbReference>
<proteinExistence type="predicted"/>
<dbReference type="Gene3D" id="3.20.80.10">
    <property type="entry name" value="Regulatory factor, effector binding domain"/>
    <property type="match status" value="1"/>
</dbReference>
<dbReference type="InterPro" id="IPR011256">
    <property type="entry name" value="Reg_factor_effector_dom_sf"/>
</dbReference>
<organism evidence="2 3">
    <name type="scientific">Levilactobacillus spicheri DSM 15429</name>
    <dbReference type="NCBI Taxonomy" id="1423805"/>
    <lineage>
        <taxon>Bacteria</taxon>
        <taxon>Bacillati</taxon>
        <taxon>Bacillota</taxon>
        <taxon>Bacilli</taxon>
        <taxon>Lactobacillales</taxon>
        <taxon>Lactobacillaceae</taxon>
        <taxon>Levilactobacillus</taxon>
    </lineage>
</organism>
<reference evidence="2 3" key="1">
    <citation type="journal article" date="2015" name="Genome Announc.">
        <title>Expanding the biotechnology potential of lactobacilli through comparative genomics of 213 strains and associated genera.</title>
        <authorList>
            <person name="Sun Z."/>
            <person name="Harris H.M."/>
            <person name="McCann A."/>
            <person name="Guo C."/>
            <person name="Argimon S."/>
            <person name="Zhang W."/>
            <person name="Yang X."/>
            <person name="Jeffery I.B."/>
            <person name="Cooney J.C."/>
            <person name="Kagawa T.F."/>
            <person name="Liu W."/>
            <person name="Song Y."/>
            <person name="Salvetti E."/>
            <person name="Wrobel A."/>
            <person name="Rasinkangas P."/>
            <person name="Parkhill J."/>
            <person name="Rea M.C."/>
            <person name="O'Sullivan O."/>
            <person name="Ritari J."/>
            <person name="Douillard F.P."/>
            <person name="Paul Ross R."/>
            <person name="Yang R."/>
            <person name="Briner A.E."/>
            <person name="Felis G.E."/>
            <person name="de Vos W.M."/>
            <person name="Barrangou R."/>
            <person name="Klaenhammer T.R."/>
            <person name="Caufield P.W."/>
            <person name="Cui Y."/>
            <person name="Zhang H."/>
            <person name="O'Toole P.W."/>
        </authorList>
    </citation>
    <scope>NUCLEOTIDE SEQUENCE [LARGE SCALE GENOMIC DNA]</scope>
    <source>
        <strain evidence="2 3">DSM 15429</strain>
    </source>
</reference>
<evidence type="ECO:0000313" key="2">
    <source>
        <dbReference type="EMBL" id="KRL48539.1"/>
    </source>
</evidence>
<name>A0A0R1R5U5_9LACO</name>
<evidence type="ECO:0000313" key="3">
    <source>
        <dbReference type="Proteomes" id="UP000051835"/>
    </source>
</evidence>
<comment type="caution">
    <text evidence="2">The sequence shown here is derived from an EMBL/GenBank/DDBJ whole genome shotgun (WGS) entry which is preliminary data.</text>
</comment>
<dbReference type="InterPro" id="IPR029442">
    <property type="entry name" value="GyrI-like"/>
</dbReference>
<dbReference type="EMBL" id="AZFC01000015">
    <property type="protein sequence ID" value="KRL48539.1"/>
    <property type="molecule type" value="Genomic_DNA"/>
</dbReference>
<dbReference type="Proteomes" id="UP000051835">
    <property type="component" value="Unassembled WGS sequence"/>
</dbReference>
<feature type="domain" description="GyrI-like small molecule binding" evidence="1">
    <location>
        <begin position="21"/>
        <end position="208"/>
    </location>
</feature>
<dbReference type="PATRIC" id="fig|1423805.4.peg.1024"/>